<evidence type="ECO:0000313" key="1">
    <source>
        <dbReference type="EMBL" id="CAG9335875.1"/>
    </source>
</evidence>
<keyword evidence="2" id="KW-1185">Reference proteome</keyword>
<accession>A0AAU9K8H8</accession>
<organism evidence="1 2">
    <name type="scientific">Blepharisma stoltei</name>
    <dbReference type="NCBI Taxonomy" id="1481888"/>
    <lineage>
        <taxon>Eukaryota</taxon>
        <taxon>Sar</taxon>
        <taxon>Alveolata</taxon>
        <taxon>Ciliophora</taxon>
        <taxon>Postciliodesmatophora</taxon>
        <taxon>Heterotrichea</taxon>
        <taxon>Heterotrichida</taxon>
        <taxon>Blepharismidae</taxon>
        <taxon>Blepharisma</taxon>
    </lineage>
</organism>
<sequence length="142" mass="15036">MEPAISLPIPMTAALDATSPASPPELPPVDLVGSHGLTAVPYILFVVSNHIANCIEFPLTNGSAPCLLNCRTKILSYGSFLSSLQATPVVDWQPSWNSSSLIDIGTPFNSPSGKFKVLLDASSKTSSAVKFRRLPISRALSI</sequence>
<evidence type="ECO:0000313" key="2">
    <source>
        <dbReference type="Proteomes" id="UP001162131"/>
    </source>
</evidence>
<gene>
    <name evidence="1" type="ORF">BSTOLATCC_MIC65195</name>
</gene>
<protein>
    <submittedName>
        <fullName evidence="1">Uncharacterized protein</fullName>
    </submittedName>
</protein>
<dbReference type="Proteomes" id="UP001162131">
    <property type="component" value="Unassembled WGS sequence"/>
</dbReference>
<name>A0AAU9K8H8_9CILI</name>
<reference evidence="1" key="1">
    <citation type="submission" date="2021-09" db="EMBL/GenBank/DDBJ databases">
        <authorList>
            <consortium name="AG Swart"/>
            <person name="Singh M."/>
            <person name="Singh A."/>
            <person name="Seah K."/>
            <person name="Emmerich C."/>
        </authorList>
    </citation>
    <scope>NUCLEOTIDE SEQUENCE</scope>
    <source>
        <strain evidence="1">ATCC30299</strain>
    </source>
</reference>
<dbReference type="AlphaFoldDB" id="A0AAU9K8H8"/>
<proteinExistence type="predicted"/>
<comment type="caution">
    <text evidence="1">The sequence shown here is derived from an EMBL/GenBank/DDBJ whole genome shotgun (WGS) entry which is preliminary data.</text>
</comment>
<dbReference type="EMBL" id="CAJZBQ010000063">
    <property type="protein sequence ID" value="CAG9335875.1"/>
    <property type="molecule type" value="Genomic_DNA"/>
</dbReference>